<feature type="transmembrane region" description="Helical" evidence="1">
    <location>
        <begin position="309"/>
        <end position="328"/>
    </location>
</feature>
<feature type="transmembrane region" description="Helical" evidence="1">
    <location>
        <begin position="191"/>
        <end position="211"/>
    </location>
</feature>
<dbReference type="OrthoDB" id="3552356at2759"/>
<accession>A0A8K0RYM8</accession>
<feature type="transmembrane region" description="Helical" evidence="1">
    <location>
        <begin position="231"/>
        <end position="255"/>
    </location>
</feature>
<keyword evidence="3" id="KW-1185">Reference proteome</keyword>
<dbReference type="AlphaFoldDB" id="A0A8K0RYM8"/>
<reference evidence="2" key="1">
    <citation type="journal article" date="2021" name="Nat. Commun.">
        <title>Genetic determinants of endophytism in the Arabidopsis root mycobiome.</title>
        <authorList>
            <person name="Mesny F."/>
            <person name="Miyauchi S."/>
            <person name="Thiergart T."/>
            <person name="Pickel B."/>
            <person name="Atanasova L."/>
            <person name="Karlsson M."/>
            <person name="Huettel B."/>
            <person name="Barry K.W."/>
            <person name="Haridas S."/>
            <person name="Chen C."/>
            <person name="Bauer D."/>
            <person name="Andreopoulos W."/>
            <person name="Pangilinan J."/>
            <person name="LaButti K."/>
            <person name="Riley R."/>
            <person name="Lipzen A."/>
            <person name="Clum A."/>
            <person name="Drula E."/>
            <person name="Henrissat B."/>
            <person name="Kohler A."/>
            <person name="Grigoriev I.V."/>
            <person name="Martin F.M."/>
            <person name="Hacquard S."/>
        </authorList>
    </citation>
    <scope>NUCLEOTIDE SEQUENCE</scope>
    <source>
        <strain evidence="2">MPI-SDFR-AT-0068</strain>
    </source>
</reference>
<dbReference type="Proteomes" id="UP000813427">
    <property type="component" value="Unassembled WGS sequence"/>
</dbReference>
<feature type="transmembrane region" description="Helical" evidence="1">
    <location>
        <begin position="267"/>
        <end position="289"/>
    </location>
</feature>
<feature type="transmembrane region" description="Helical" evidence="1">
    <location>
        <begin position="78"/>
        <end position="98"/>
    </location>
</feature>
<evidence type="ECO:0000313" key="3">
    <source>
        <dbReference type="Proteomes" id="UP000813427"/>
    </source>
</evidence>
<name>A0A8K0RYM8_9HYPO</name>
<dbReference type="EMBL" id="JAGPXF010000005">
    <property type="protein sequence ID" value="KAH7242508.1"/>
    <property type="molecule type" value="Genomic_DNA"/>
</dbReference>
<proteinExistence type="predicted"/>
<evidence type="ECO:0000256" key="1">
    <source>
        <dbReference type="SAM" id="Phobius"/>
    </source>
</evidence>
<feature type="transmembrane region" description="Helical" evidence="1">
    <location>
        <begin position="44"/>
        <end position="66"/>
    </location>
</feature>
<protein>
    <submittedName>
        <fullName evidence="2">Uncharacterized protein</fullName>
    </submittedName>
</protein>
<gene>
    <name evidence="2" type="ORF">BKA59DRAFT_480958</name>
</gene>
<evidence type="ECO:0000313" key="2">
    <source>
        <dbReference type="EMBL" id="KAH7242508.1"/>
    </source>
</evidence>
<keyword evidence="1" id="KW-0472">Membrane</keyword>
<sequence length="353" mass="39547">MASLCNYSHPDPQIAQGLVHQGAGKLFPYNPEFYDNVSGLYGPGAIYCWYMLLASVLASWSFHLAGHGSSKEPGLSSDLIGALAYPVFAATDLLVQSIRMRGMDHRAVAILCLRYPKHELDAYGPFDNVEIDLHHIPPDILDFGQHVVDITGPLTICYTATSFLLLLYIIFCSSLDLGGTRDWKPIPAVRWVMYTVYGYIVLILTVFHLSLDNWFASFFLFEMETTLPAEITMAYMLAFATTIALICFLAMLVWAVVDKDRGQAIEALKAIGCVLYFMILLAMPSMMVLRWNKLSAIPDLGIRVSERDQLATLIVGVFTLSLTLFDIGQHFYRKFKVREVAEEDMEMLPVSEA</sequence>
<comment type="caution">
    <text evidence="2">The sequence shown here is derived from an EMBL/GenBank/DDBJ whole genome shotgun (WGS) entry which is preliminary data.</text>
</comment>
<keyword evidence="1" id="KW-1133">Transmembrane helix</keyword>
<feature type="transmembrane region" description="Helical" evidence="1">
    <location>
        <begin position="150"/>
        <end position="171"/>
    </location>
</feature>
<keyword evidence="1" id="KW-0812">Transmembrane</keyword>
<organism evidence="2 3">
    <name type="scientific">Fusarium tricinctum</name>
    <dbReference type="NCBI Taxonomy" id="61284"/>
    <lineage>
        <taxon>Eukaryota</taxon>
        <taxon>Fungi</taxon>
        <taxon>Dikarya</taxon>
        <taxon>Ascomycota</taxon>
        <taxon>Pezizomycotina</taxon>
        <taxon>Sordariomycetes</taxon>
        <taxon>Hypocreomycetidae</taxon>
        <taxon>Hypocreales</taxon>
        <taxon>Nectriaceae</taxon>
        <taxon>Fusarium</taxon>
        <taxon>Fusarium tricinctum species complex</taxon>
    </lineage>
</organism>